<feature type="compositionally biased region" description="Polar residues" evidence="1">
    <location>
        <begin position="15"/>
        <end position="25"/>
    </location>
</feature>
<feature type="region of interest" description="Disordered" evidence="1">
    <location>
        <begin position="1"/>
        <end position="27"/>
    </location>
</feature>
<accession>A0ABN9XHV3</accession>
<evidence type="ECO:0000256" key="1">
    <source>
        <dbReference type="SAM" id="MobiDB-lite"/>
    </source>
</evidence>
<feature type="non-terminal residue" evidence="3">
    <location>
        <position position="1"/>
    </location>
</feature>
<evidence type="ECO:0000313" key="4">
    <source>
        <dbReference type="Proteomes" id="UP001189429"/>
    </source>
</evidence>
<feature type="transmembrane region" description="Helical" evidence="2">
    <location>
        <begin position="59"/>
        <end position="84"/>
    </location>
</feature>
<dbReference type="Proteomes" id="UP001189429">
    <property type="component" value="Unassembled WGS sequence"/>
</dbReference>
<sequence length="326" mass="35740">RPRRVTADTGAEEVSNGTDANSSAPSAAPVCDIGMSPPCCAGCTSAYMNKIMENRELDIFGMLVSAVLDIAAVAITIVAASAAFGHVEEKDHVDIQFKRRAKYSAEIAHFELTSPLAQDFINHVLDNTFRANDGEIPGPGHPRARRDIDLAYERARGGSEVKQVVKRGEVAFGLAGDVEDGANFQDVSSWEPETKAYPEGGVDNVGRESQYWQEFWDQGKTVIHKDSSEQHRWVPRIVVPRKCLGLAEEEKILGAWVEVPMLDVVVLAPLLITTIIMYVFMVFVKEEIIVSMYRLGYWEDAHDDKVGSAAIWSLGFLVVGAGWGAS</sequence>
<name>A0ABN9XHV3_9DINO</name>
<feature type="transmembrane region" description="Helical" evidence="2">
    <location>
        <begin position="305"/>
        <end position="325"/>
    </location>
</feature>
<evidence type="ECO:0000313" key="3">
    <source>
        <dbReference type="EMBL" id="CAK0899326.1"/>
    </source>
</evidence>
<protein>
    <submittedName>
        <fullName evidence="3">Uncharacterized protein</fullName>
    </submittedName>
</protein>
<comment type="caution">
    <text evidence="3">The sequence shown here is derived from an EMBL/GenBank/DDBJ whole genome shotgun (WGS) entry which is preliminary data.</text>
</comment>
<keyword evidence="2" id="KW-1133">Transmembrane helix</keyword>
<reference evidence="3" key="1">
    <citation type="submission" date="2023-10" db="EMBL/GenBank/DDBJ databases">
        <authorList>
            <person name="Chen Y."/>
            <person name="Shah S."/>
            <person name="Dougan E. K."/>
            <person name="Thang M."/>
            <person name="Chan C."/>
        </authorList>
    </citation>
    <scope>NUCLEOTIDE SEQUENCE [LARGE SCALE GENOMIC DNA]</scope>
</reference>
<keyword evidence="2" id="KW-0812">Transmembrane</keyword>
<keyword evidence="4" id="KW-1185">Reference proteome</keyword>
<proteinExistence type="predicted"/>
<gene>
    <name evidence="3" type="ORF">PCOR1329_LOCUS76858</name>
</gene>
<evidence type="ECO:0000256" key="2">
    <source>
        <dbReference type="SAM" id="Phobius"/>
    </source>
</evidence>
<dbReference type="EMBL" id="CAUYUJ010020584">
    <property type="protein sequence ID" value="CAK0899326.1"/>
    <property type="molecule type" value="Genomic_DNA"/>
</dbReference>
<organism evidence="3 4">
    <name type="scientific">Prorocentrum cordatum</name>
    <dbReference type="NCBI Taxonomy" id="2364126"/>
    <lineage>
        <taxon>Eukaryota</taxon>
        <taxon>Sar</taxon>
        <taxon>Alveolata</taxon>
        <taxon>Dinophyceae</taxon>
        <taxon>Prorocentrales</taxon>
        <taxon>Prorocentraceae</taxon>
        <taxon>Prorocentrum</taxon>
    </lineage>
</organism>
<feature type="transmembrane region" description="Helical" evidence="2">
    <location>
        <begin position="264"/>
        <end position="284"/>
    </location>
</feature>
<keyword evidence="2" id="KW-0472">Membrane</keyword>